<dbReference type="Proteomes" id="UP001187192">
    <property type="component" value="Unassembled WGS sequence"/>
</dbReference>
<accession>A0AA88DNP1</accession>
<name>A0AA88DNP1_FICCA</name>
<feature type="domain" description="Retrotransposon gag" evidence="2">
    <location>
        <begin position="2"/>
        <end position="66"/>
    </location>
</feature>
<dbReference type="Pfam" id="PF03732">
    <property type="entry name" value="Retrotrans_gag"/>
    <property type="match status" value="1"/>
</dbReference>
<dbReference type="InterPro" id="IPR005162">
    <property type="entry name" value="Retrotrans_gag_dom"/>
</dbReference>
<dbReference type="EMBL" id="BTGU01000080">
    <property type="protein sequence ID" value="GMN58719.1"/>
    <property type="molecule type" value="Genomic_DNA"/>
</dbReference>
<feature type="compositionally biased region" description="Low complexity" evidence="1">
    <location>
        <begin position="128"/>
        <end position="162"/>
    </location>
</feature>
<keyword evidence="4" id="KW-1185">Reference proteome</keyword>
<feature type="region of interest" description="Disordered" evidence="1">
    <location>
        <begin position="118"/>
        <end position="162"/>
    </location>
</feature>
<comment type="caution">
    <text evidence="3">The sequence shown here is derived from an EMBL/GenBank/DDBJ whole genome shotgun (WGS) entry which is preliminary data.</text>
</comment>
<protein>
    <recommendedName>
        <fullName evidence="2">Retrotransposon gag domain-containing protein</fullName>
    </recommendedName>
</protein>
<evidence type="ECO:0000313" key="3">
    <source>
        <dbReference type="EMBL" id="GMN58719.1"/>
    </source>
</evidence>
<evidence type="ECO:0000256" key="1">
    <source>
        <dbReference type="SAM" id="MobiDB-lite"/>
    </source>
</evidence>
<gene>
    <name evidence="3" type="ORF">TIFTF001_027808</name>
</gene>
<dbReference type="AlphaFoldDB" id="A0AA88DNP1"/>
<organism evidence="3 4">
    <name type="scientific">Ficus carica</name>
    <name type="common">Common fig</name>
    <dbReference type="NCBI Taxonomy" id="3494"/>
    <lineage>
        <taxon>Eukaryota</taxon>
        <taxon>Viridiplantae</taxon>
        <taxon>Streptophyta</taxon>
        <taxon>Embryophyta</taxon>
        <taxon>Tracheophyta</taxon>
        <taxon>Spermatophyta</taxon>
        <taxon>Magnoliopsida</taxon>
        <taxon>eudicotyledons</taxon>
        <taxon>Gunneridae</taxon>
        <taxon>Pentapetalae</taxon>
        <taxon>rosids</taxon>
        <taxon>fabids</taxon>
        <taxon>Rosales</taxon>
        <taxon>Moraceae</taxon>
        <taxon>Ficeae</taxon>
        <taxon>Ficus</taxon>
    </lineage>
</organism>
<evidence type="ECO:0000313" key="4">
    <source>
        <dbReference type="Proteomes" id="UP001187192"/>
    </source>
</evidence>
<proteinExistence type="predicted"/>
<reference evidence="3" key="1">
    <citation type="submission" date="2023-07" db="EMBL/GenBank/DDBJ databases">
        <title>draft genome sequence of fig (Ficus carica).</title>
        <authorList>
            <person name="Takahashi T."/>
            <person name="Nishimura K."/>
        </authorList>
    </citation>
    <scope>NUCLEOTIDE SEQUENCE</scope>
</reference>
<evidence type="ECO:0000259" key="2">
    <source>
        <dbReference type="Pfam" id="PF03732"/>
    </source>
</evidence>
<sequence length="162" mass="18958">MTWEDFVGEFKEKYFNTEVMEVQQYEFNTFRQSNLFVAESVKKFEQLARLCPHLISSERDKGKMMMRMFSSDLAIVISSGPYPPTTVAECVSRAIRAEYWVGQNIEQQAKFFKAKKEEKAQAKHNQARPNQIPQQRGQGRPFGQNNNNKQYGNNYLLEKSDR</sequence>